<dbReference type="AlphaFoldDB" id="A0AAJ1HQ79"/>
<evidence type="ECO:0000313" key="2">
    <source>
        <dbReference type="EMBL" id="MDC2827664.1"/>
    </source>
</evidence>
<dbReference type="EMBL" id="JAQOND010000019">
    <property type="protein sequence ID" value="MDC2827664.1"/>
    <property type="molecule type" value="Genomic_DNA"/>
</dbReference>
<evidence type="ECO:0000313" key="3">
    <source>
        <dbReference type="Proteomes" id="UP001218021"/>
    </source>
</evidence>
<keyword evidence="1" id="KW-0175">Coiled coil</keyword>
<accession>A0AAJ1HQ79</accession>
<dbReference type="Pfam" id="PF06810">
    <property type="entry name" value="Phage_scaffold"/>
    <property type="match status" value="1"/>
</dbReference>
<protein>
    <submittedName>
        <fullName evidence="2">Phage scaffolding protein</fullName>
    </submittedName>
</protein>
<dbReference type="InterPro" id="IPR009636">
    <property type="entry name" value="SCAF"/>
</dbReference>
<organism evidence="2 3">
    <name type="scientific">Limosilactobacillus mucosae</name>
    <name type="common">Lactobacillus mucosae</name>
    <dbReference type="NCBI Taxonomy" id="97478"/>
    <lineage>
        <taxon>Bacteria</taxon>
        <taxon>Bacillati</taxon>
        <taxon>Bacillota</taxon>
        <taxon>Bacilli</taxon>
        <taxon>Lactobacillales</taxon>
        <taxon>Lactobacillaceae</taxon>
        <taxon>Limosilactobacillus</taxon>
    </lineage>
</organism>
<reference evidence="2" key="1">
    <citation type="submission" date="2023-01" db="EMBL/GenBank/DDBJ databases">
        <title>Genome analysis of 13 Lactobacillus isolated from gut of wild boar.</title>
        <authorList>
            <person name="Papp P."/>
            <person name="Libisch B."/>
            <person name="Nagy T."/>
            <person name="Olasz F."/>
        </authorList>
    </citation>
    <scope>NUCLEOTIDE SEQUENCE</scope>
    <source>
        <strain evidence="2">F108</strain>
    </source>
</reference>
<name>A0AAJ1HQ79_LIMMU</name>
<dbReference type="Proteomes" id="UP001218021">
    <property type="component" value="Unassembled WGS sequence"/>
</dbReference>
<sequence>MKREDLKELGLNDDQISSVMASYGKSINDYKEQVASLTSERDSLKSQIGDRDDQLEALKKSAGQDNDDLKQQIKDLQDANKANADKYKADMAAQAKSFKIEGALRDAKAKNVKAVLSLIDTDKVEVTKDGSLSGLDDQISAVKESDGYLFDTAEPKSHVTINPSFKDNGGSDKESMTDRIAARLANGN</sequence>
<feature type="coiled-coil region" evidence="1">
    <location>
        <begin position="27"/>
        <end position="86"/>
    </location>
</feature>
<evidence type="ECO:0000256" key="1">
    <source>
        <dbReference type="SAM" id="Coils"/>
    </source>
</evidence>
<dbReference type="RefSeq" id="WP_272207857.1">
    <property type="nucleotide sequence ID" value="NZ_JAQONC010000019.1"/>
</dbReference>
<gene>
    <name evidence="2" type="ORF">PO158_05095</name>
</gene>
<proteinExistence type="predicted"/>
<comment type="caution">
    <text evidence="2">The sequence shown here is derived from an EMBL/GenBank/DDBJ whole genome shotgun (WGS) entry which is preliminary data.</text>
</comment>